<dbReference type="Pfam" id="PF00471">
    <property type="entry name" value="Ribosomal_L33"/>
    <property type="match status" value="1"/>
</dbReference>
<dbReference type="PANTHER" id="PTHR15238:SF1">
    <property type="entry name" value="LARGE RIBOSOMAL SUBUNIT PROTEIN BL33M"/>
    <property type="match status" value="1"/>
</dbReference>
<dbReference type="GO" id="GO:0006412">
    <property type="term" value="P:translation"/>
    <property type="evidence" value="ECO:0007669"/>
    <property type="project" value="InterPro"/>
</dbReference>
<dbReference type="GO" id="GO:0003735">
    <property type="term" value="F:structural constituent of ribosome"/>
    <property type="evidence" value="ECO:0007669"/>
    <property type="project" value="InterPro"/>
</dbReference>
<name>A0AAW1RZ00_9CHLO</name>
<dbReference type="NCBIfam" id="NF001860">
    <property type="entry name" value="PRK00595.1"/>
    <property type="match status" value="1"/>
</dbReference>
<dbReference type="AlphaFoldDB" id="A0AAW1RZ00"/>
<keyword evidence="5" id="KW-1185">Reference proteome</keyword>
<evidence type="ECO:0000256" key="3">
    <source>
        <dbReference type="ARBA" id="ARBA00023274"/>
    </source>
</evidence>
<evidence type="ECO:0000313" key="4">
    <source>
        <dbReference type="EMBL" id="KAK9838981.1"/>
    </source>
</evidence>
<organism evidence="4 5">
    <name type="scientific">Apatococcus lobatus</name>
    <dbReference type="NCBI Taxonomy" id="904363"/>
    <lineage>
        <taxon>Eukaryota</taxon>
        <taxon>Viridiplantae</taxon>
        <taxon>Chlorophyta</taxon>
        <taxon>core chlorophytes</taxon>
        <taxon>Trebouxiophyceae</taxon>
        <taxon>Chlorellales</taxon>
        <taxon>Chlorellaceae</taxon>
        <taxon>Apatococcus</taxon>
    </lineage>
</organism>
<dbReference type="InterPro" id="IPR011332">
    <property type="entry name" value="Ribosomal_zn-bd"/>
</dbReference>
<keyword evidence="2" id="KW-0689">Ribosomal protein</keyword>
<dbReference type="PANTHER" id="PTHR15238">
    <property type="entry name" value="54S RIBOSOMAL PROTEIN L39, MITOCHONDRIAL"/>
    <property type="match status" value="1"/>
</dbReference>
<evidence type="ECO:0000256" key="1">
    <source>
        <dbReference type="ARBA" id="ARBA00007596"/>
    </source>
</evidence>
<proteinExistence type="inferred from homology"/>
<dbReference type="InterPro" id="IPR038584">
    <property type="entry name" value="Ribosomal_bL33_sf"/>
</dbReference>
<gene>
    <name evidence="4" type="ORF">WJX74_007118</name>
</gene>
<comment type="similarity">
    <text evidence="1">Belongs to the bacterial ribosomal protein bL33 family.</text>
</comment>
<dbReference type="GO" id="GO:0015934">
    <property type="term" value="C:large ribosomal subunit"/>
    <property type="evidence" value="ECO:0007669"/>
    <property type="project" value="TreeGrafter"/>
</dbReference>
<dbReference type="GO" id="GO:0005737">
    <property type="term" value="C:cytoplasm"/>
    <property type="evidence" value="ECO:0007669"/>
    <property type="project" value="UniProtKB-ARBA"/>
</dbReference>
<sequence length="119" mass="13498">MQAGRTDAACLAQQDVLDKAVGQALSCLRPTGTQLTLWTLPDRGARSDSCTNYWSRLRLNELMAPKKGATVLVKLLSEAGTGFFYVRKKNRLKLPQKLQFMKYDPVVRQHVLFTETRLR</sequence>
<accession>A0AAW1RZ00</accession>
<dbReference type="InterPro" id="IPR001705">
    <property type="entry name" value="Ribosomal_bL33"/>
</dbReference>
<dbReference type="Proteomes" id="UP001438707">
    <property type="component" value="Unassembled WGS sequence"/>
</dbReference>
<protein>
    <recommendedName>
        <fullName evidence="6">Ribosomal protein L33</fullName>
    </recommendedName>
</protein>
<evidence type="ECO:0000313" key="5">
    <source>
        <dbReference type="Proteomes" id="UP001438707"/>
    </source>
</evidence>
<evidence type="ECO:0008006" key="6">
    <source>
        <dbReference type="Google" id="ProtNLM"/>
    </source>
</evidence>
<reference evidence="4 5" key="1">
    <citation type="journal article" date="2024" name="Nat. Commun.">
        <title>Phylogenomics reveals the evolutionary origins of lichenization in chlorophyte algae.</title>
        <authorList>
            <person name="Puginier C."/>
            <person name="Libourel C."/>
            <person name="Otte J."/>
            <person name="Skaloud P."/>
            <person name="Haon M."/>
            <person name="Grisel S."/>
            <person name="Petersen M."/>
            <person name="Berrin J.G."/>
            <person name="Delaux P.M."/>
            <person name="Dal Grande F."/>
            <person name="Keller J."/>
        </authorList>
    </citation>
    <scope>NUCLEOTIDE SEQUENCE [LARGE SCALE GENOMIC DNA]</scope>
    <source>
        <strain evidence="4 5">SAG 2145</strain>
    </source>
</reference>
<dbReference type="SUPFAM" id="SSF57829">
    <property type="entry name" value="Zn-binding ribosomal proteins"/>
    <property type="match status" value="1"/>
</dbReference>
<dbReference type="Gene3D" id="2.20.28.120">
    <property type="entry name" value="Ribosomal protein L33"/>
    <property type="match status" value="1"/>
</dbReference>
<dbReference type="EMBL" id="JALJOS010000005">
    <property type="protein sequence ID" value="KAK9838981.1"/>
    <property type="molecule type" value="Genomic_DNA"/>
</dbReference>
<dbReference type="NCBIfam" id="TIGR01023">
    <property type="entry name" value="rpmG_bact"/>
    <property type="match status" value="1"/>
</dbReference>
<keyword evidence="3" id="KW-0687">Ribonucleoprotein</keyword>
<comment type="caution">
    <text evidence="4">The sequence shown here is derived from an EMBL/GenBank/DDBJ whole genome shotgun (WGS) entry which is preliminary data.</text>
</comment>
<evidence type="ECO:0000256" key="2">
    <source>
        <dbReference type="ARBA" id="ARBA00022980"/>
    </source>
</evidence>